<proteinExistence type="inferred from homology"/>
<keyword evidence="1" id="KW-1133">Transmembrane helix</keyword>
<evidence type="ECO:0000259" key="2">
    <source>
        <dbReference type="Pfam" id="PF00912"/>
    </source>
</evidence>
<dbReference type="Pfam" id="PF00912">
    <property type="entry name" value="Transgly"/>
    <property type="match status" value="1"/>
</dbReference>
<comment type="catalytic activity">
    <reaction evidence="1">
        <text>[GlcNAc-(1-&gt;4)-Mur2Ac(oyl-L-Ala-gamma-D-Glu-L-Lys-D-Ala-D-Ala)](n)-di-trans,octa-cis-undecaprenyl diphosphate + beta-D-GlcNAc-(1-&gt;4)-Mur2Ac(oyl-L-Ala-gamma-D-Glu-L-Lys-D-Ala-D-Ala)-di-trans,octa-cis-undecaprenyl diphosphate = [GlcNAc-(1-&gt;4)-Mur2Ac(oyl-L-Ala-gamma-D-Glu-L-Lys-D-Ala-D-Ala)](n+1)-di-trans,octa-cis-undecaprenyl diphosphate + di-trans,octa-cis-undecaprenyl diphosphate + H(+)</text>
        <dbReference type="Rhea" id="RHEA:23708"/>
        <dbReference type="Rhea" id="RHEA-COMP:9602"/>
        <dbReference type="Rhea" id="RHEA-COMP:9603"/>
        <dbReference type="ChEBI" id="CHEBI:15378"/>
        <dbReference type="ChEBI" id="CHEBI:58405"/>
        <dbReference type="ChEBI" id="CHEBI:60033"/>
        <dbReference type="ChEBI" id="CHEBI:78435"/>
        <dbReference type="EC" id="2.4.99.28"/>
    </reaction>
</comment>
<dbReference type="EC" id="2.4.99.28" evidence="1"/>
<evidence type="ECO:0000313" key="3">
    <source>
        <dbReference type="EMBL" id="MBV2144779.1"/>
    </source>
</evidence>
<keyword evidence="1" id="KW-0472">Membrane</keyword>
<feature type="transmembrane region" description="Helical" evidence="1">
    <location>
        <begin position="47"/>
        <end position="68"/>
    </location>
</feature>
<dbReference type="InterPro" id="IPR011812">
    <property type="entry name" value="Pep_trsgly"/>
</dbReference>
<sequence>MESSSNLLRDGQKGAGKRAEVVAKVIIKSKGGRNYLAEPRWGRRIVIAFRFLLLLALLPFALLFLYSVTPVHPVSMLMVKDKVLLQDVNRRWVNIEDIAPVLVNTVMMAEDGQFCSHDGVDWHQLSLVLDDAGEGTPSRGASTITMQMVKNLFLWNGRSYIRKALEFPLAIAADAILSKRRIMEIYLNIAEWGPGIYGIEAAAQYHFKRPAAKLNARQSSLLAITLPNPILRDPTKPTRNMQRIARIFSGRAARAGPYVTCVR</sequence>
<dbReference type="PANTHER" id="PTHR30400">
    <property type="entry name" value="MONOFUNCTIONAL BIOSYNTHETIC PEPTIDOGLYCAN TRANSGLYCOSYLASE"/>
    <property type="match status" value="1"/>
</dbReference>
<keyword evidence="1" id="KW-1003">Cell membrane</keyword>
<dbReference type="GO" id="GO:0071555">
    <property type="term" value="P:cell wall organization"/>
    <property type="evidence" value="ECO:0007669"/>
    <property type="project" value="UniProtKB-KW"/>
</dbReference>
<dbReference type="PANTHER" id="PTHR30400:SF0">
    <property type="entry name" value="BIOSYNTHETIC PEPTIDOGLYCAN TRANSGLYCOSYLASE"/>
    <property type="match status" value="1"/>
</dbReference>
<dbReference type="AlphaFoldDB" id="A0A949UU44"/>
<dbReference type="GO" id="GO:0009274">
    <property type="term" value="C:peptidoglycan-based cell wall"/>
    <property type="evidence" value="ECO:0007669"/>
    <property type="project" value="InterPro"/>
</dbReference>
<dbReference type="HAMAP" id="MF_00766">
    <property type="entry name" value="PGT_MtgA"/>
    <property type="match status" value="1"/>
</dbReference>
<evidence type="ECO:0000313" key="4">
    <source>
        <dbReference type="Proteomes" id="UP000752297"/>
    </source>
</evidence>
<evidence type="ECO:0000256" key="1">
    <source>
        <dbReference type="HAMAP-Rule" id="MF_00766"/>
    </source>
</evidence>
<comment type="pathway">
    <text evidence="1">Cell wall biogenesis; peptidoglycan biosynthesis.</text>
</comment>
<reference evidence="3 4" key="1">
    <citation type="submission" date="2021-06" db="EMBL/GenBank/DDBJ databases">
        <title>Falsochrobactrum tianjin sp.nov., a new petroleum-degrading bacteria isolated from oily soils.</title>
        <authorList>
            <person name="Chen G."/>
            <person name="Chen H."/>
            <person name="Tian J."/>
            <person name="Qing J."/>
            <person name="Zhong L."/>
            <person name="Ma W."/>
            <person name="Song Y."/>
            <person name="Cui X."/>
            <person name="Yan B."/>
        </authorList>
    </citation>
    <scope>NUCLEOTIDE SEQUENCE [LARGE SCALE GENOMIC DNA]</scope>
    <source>
        <strain evidence="3 4">TDYN1</strain>
    </source>
</reference>
<dbReference type="GO" id="GO:0008955">
    <property type="term" value="F:peptidoglycan glycosyltransferase activity"/>
    <property type="evidence" value="ECO:0007669"/>
    <property type="project" value="UniProtKB-UniRule"/>
</dbReference>
<comment type="subcellular location">
    <subcellularLocation>
        <location evidence="1">Cell inner membrane</location>
        <topology evidence="1">Single-pass membrane protein</topology>
    </subcellularLocation>
</comment>
<dbReference type="Proteomes" id="UP000752297">
    <property type="component" value="Unassembled WGS sequence"/>
</dbReference>
<dbReference type="EMBL" id="JAHRVA010000007">
    <property type="protein sequence ID" value="MBV2144779.1"/>
    <property type="molecule type" value="Genomic_DNA"/>
</dbReference>
<dbReference type="GO" id="GO:0005886">
    <property type="term" value="C:plasma membrane"/>
    <property type="evidence" value="ECO:0007669"/>
    <property type="project" value="UniProtKB-SubCell"/>
</dbReference>
<keyword evidence="1 3" id="KW-0808">Transferase</keyword>
<keyword evidence="1" id="KW-0961">Cell wall biogenesis/degradation</keyword>
<keyword evidence="1" id="KW-0133">Cell shape</keyword>
<keyword evidence="1" id="KW-0997">Cell inner membrane</keyword>
<gene>
    <name evidence="1 3" type="primary">mtgA</name>
    <name evidence="3" type="ORF">KUG47_14865</name>
</gene>
<comment type="caution">
    <text evidence="3">The sequence shown here is derived from an EMBL/GenBank/DDBJ whole genome shotgun (WGS) entry which is preliminary data.</text>
</comment>
<keyword evidence="1 3" id="KW-0328">Glycosyltransferase</keyword>
<accession>A0A949UU44</accession>
<dbReference type="InterPro" id="IPR001264">
    <property type="entry name" value="Glyco_trans_51"/>
</dbReference>
<keyword evidence="1" id="KW-0573">Peptidoglycan synthesis</keyword>
<dbReference type="NCBIfam" id="TIGR02070">
    <property type="entry name" value="mono_pep_trsgly"/>
    <property type="match status" value="1"/>
</dbReference>
<dbReference type="GO" id="GO:0009252">
    <property type="term" value="P:peptidoglycan biosynthetic process"/>
    <property type="evidence" value="ECO:0007669"/>
    <property type="project" value="UniProtKB-UniRule"/>
</dbReference>
<keyword evidence="1" id="KW-0812">Transmembrane</keyword>
<keyword evidence="4" id="KW-1185">Reference proteome</keyword>
<comment type="function">
    <text evidence="1">Peptidoglycan polymerase that catalyzes glycan chain elongation from lipid-linked precursors.</text>
</comment>
<comment type="similarity">
    <text evidence="1">Belongs to the glycosyltransferase 51 family.</text>
</comment>
<protein>
    <recommendedName>
        <fullName evidence="1">Biosynthetic peptidoglycan transglycosylase</fullName>
        <ecNumber evidence="1">2.4.99.28</ecNumber>
    </recommendedName>
    <alternativeName>
        <fullName evidence="1">Glycan polymerase</fullName>
    </alternativeName>
    <alternativeName>
        <fullName evidence="1">Peptidoglycan glycosyltransferase MtgA</fullName>
        <shortName evidence="1">PGT</shortName>
    </alternativeName>
</protein>
<feature type="domain" description="Glycosyl transferase family 51" evidence="2">
    <location>
        <begin position="86"/>
        <end position="244"/>
    </location>
</feature>
<dbReference type="GO" id="GO:0016763">
    <property type="term" value="F:pentosyltransferase activity"/>
    <property type="evidence" value="ECO:0007669"/>
    <property type="project" value="InterPro"/>
</dbReference>
<dbReference type="GO" id="GO:0008360">
    <property type="term" value="P:regulation of cell shape"/>
    <property type="evidence" value="ECO:0007669"/>
    <property type="project" value="UniProtKB-KW"/>
</dbReference>
<organism evidence="3 4">
    <name type="scientific">Falsochrobactrum tianjinense</name>
    <dbReference type="NCBI Taxonomy" id="2706015"/>
    <lineage>
        <taxon>Bacteria</taxon>
        <taxon>Pseudomonadati</taxon>
        <taxon>Pseudomonadota</taxon>
        <taxon>Alphaproteobacteria</taxon>
        <taxon>Hyphomicrobiales</taxon>
        <taxon>Brucellaceae</taxon>
        <taxon>Falsochrobactrum</taxon>
    </lineage>
</organism>
<name>A0A949UU44_9HYPH</name>